<accession>A0A6V8KV40</accession>
<reference evidence="1 2" key="1">
    <citation type="submission" date="2020-03" db="EMBL/GenBank/DDBJ databases">
        <title>Whole genome shotgun sequence of Phytohabitans houttuyneae NBRC 108639.</title>
        <authorList>
            <person name="Komaki H."/>
            <person name="Tamura T."/>
        </authorList>
    </citation>
    <scope>NUCLEOTIDE SEQUENCE [LARGE SCALE GENOMIC DNA]</scope>
    <source>
        <strain evidence="1 2">NBRC 108639</strain>
    </source>
</reference>
<dbReference type="EMBL" id="BLPF01000003">
    <property type="protein sequence ID" value="GFJ84445.1"/>
    <property type="molecule type" value="Genomic_DNA"/>
</dbReference>
<evidence type="ECO:0000313" key="1">
    <source>
        <dbReference type="EMBL" id="GFJ84445.1"/>
    </source>
</evidence>
<proteinExistence type="predicted"/>
<name>A0A6V8KV40_9ACTN</name>
<dbReference type="RefSeq" id="WP_173068261.1">
    <property type="nucleotide sequence ID" value="NZ_BAABGO010000077.1"/>
</dbReference>
<gene>
    <name evidence="1" type="ORF">Phou_086250</name>
</gene>
<sequence>MSLTVAYAKETGHVLGALAVSGPVAAGDLYGAGIPLWVPLPGGGTASLTVPAARLGVAAVDDEPGALAAPRDWGVEAGRTALRPLAPWTGGITAAADGLTVTVSRAVPAAAAVLVVVAGGPPLAGQIAEGERETTLGVRLAPGDHGVLVLVSGWVGRLERVSLAESG</sequence>
<keyword evidence="2" id="KW-1185">Reference proteome</keyword>
<dbReference type="Proteomes" id="UP000482800">
    <property type="component" value="Unassembled WGS sequence"/>
</dbReference>
<dbReference type="AlphaFoldDB" id="A0A6V8KV40"/>
<evidence type="ECO:0000313" key="2">
    <source>
        <dbReference type="Proteomes" id="UP000482800"/>
    </source>
</evidence>
<organism evidence="1 2">
    <name type="scientific">Phytohabitans houttuyneae</name>
    <dbReference type="NCBI Taxonomy" id="1076126"/>
    <lineage>
        <taxon>Bacteria</taxon>
        <taxon>Bacillati</taxon>
        <taxon>Actinomycetota</taxon>
        <taxon>Actinomycetes</taxon>
        <taxon>Micromonosporales</taxon>
        <taxon>Micromonosporaceae</taxon>
    </lineage>
</organism>
<comment type="caution">
    <text evidence="1">The sequence shown here is derived from an EMBL/GenBank/DDBJ whole genome shotgun (WGS) entry which is preliminary data.</text>
</comment>
<protein>
    <submittedName>
        <fullName evidence="1">Uncharacterized protein</fullName>
    </submittedName>
</protein>
<reference evidence="1 2" key="2">
    <citation type="submission" date="2020-03" db="EMBL/GenBank/DDBJ databases">
        <authorList>
            <person name="Ichikawa N."/>
            <person name="Kimura A."/>
            <person name="Kitahashi Y."/>
            <person name="Uohara A."/>
        </authorList>
    </citation>
    <scope>NUCLEOTIDE SEQUENCE [LARGE SCALE GENOMIC DNA]</scope>
    <source>
        <strain evidence="1 2">NBRC 108639</strain>
    </source>
</reference>